<comment type="caution">
    <text evidence="2">The sequence shown here is derived from an EMBL/GenBank/DDBJ whole genome shotgun (WGS) entry which is preliminary data.</text>
</comment>
<keyword evidence="1" id="KW-0472">Membrane</keyword>
<feature type="transmembrane region" description="Helical" evidence="1">
    <location>
        <begin position="65"/>
        <end position="87"/>
    </location>
</feature>
<proteinExistence type="predicted"/>
<evidence type="ECO:0000256" key="1">
    <source>
        <dbReference type="SAM" id="Phobius"/>
    </source>
</evidence>
<reference evidence="2 3" key="1">
    <citation type="journal article" date="2019" name="Int. J. Syst. Evol. Microbiol.">
        <title>The Global Catalogue of Microorganisms (GCM) 10K type strain sequencing project: providing services to taxonomists for standard genome sequencing and annotation.</title>
        <authorList>
            <consortium name="The Broad Institute Genomics Platform"/>
            <consortium name="The Broad Institute Genome Sequencing Center for Infectious Disease"/>
            <person name="Wu L."/>
            <person name="Ma J."/>
        </authorList>
    </citation>
    <scope>NUCLEOTIDE SEQUENCE [LARGE SCALE GENOMIC DNA]</scope>
    <source>
        <strain evidence="2 3">JCM 10649</strain>
    </source>
</reference>
<gene>
    <name evidence="2" type="ORF">GCM10009544_11290</name>
</gene>
<protein>
    <submittedName>
        <fullName evidence="2">Uncharacterized protein</fullName>
    </submittedName>
</protein>
<sequence>MTNTAISRPAVTPSGTERPVPRWAERAARALPLLGLPVCLWRLPIGFGFGMGLDQSGVTQGLWVTVPYVFTLSLLSEAFALLCLGLVRGWGEVVPRWVPVIGGRAVPPFAVIVPATLGGLLFTGLLVDWTLTTFGIAGFTNGGFSNIWWETLANVVSGLIVLWGPLVLALTYAYYVRRCR</sequence>
<evidence type="ECO:0000313" key="3">
    <source>
        <dbReference type="Proteomes" id="UP001499895"/>
    </source>
</evidence>
<feature type="transmembrane region" description="Helical" evidence="1">
    <location>
        <begin position="147"/>
        <end position="175"/>
    </location>
</feature>
<evidence type="ECO:0000313" key="2">
    <source>
        <dbReference type="EMBL" id="GAA0450218.1"/>
    </source>
</evidence>
<name>A0ABN0ZK22_9ACTN</name>
<dbReference type="RefSeq" id="WP_344086529.1">
    <property type="nucleotide sequence ID" value="NZ_BAAAHB010000007.1"/>
</dbReference>
<feature type="transmembrane region" description="Helical" evidence="1">
    <location>
        <begin position="31"/>
        <end position="53"/>
    </location>
</feature>
<keyword evidence="3" id="KW-1185">Reference proteome</keyword>
<feature type="transmembrane region" description="Helical" evidence="1">
    <location>
        <begin position="108"/>
        <end position="127"/>
    </location>
</feature>
<accession>A0ABN0ZK22</accession>
<organism evidence="2 3">
    <name type="scientific">Streptomyces stramineus</name>
    <dbReference type="NCBI Taxonomy" id="173861"/>
    <lineage>
        <taxon>Bacteria</taxon>
        <taxon>Bacillati</taxon>
        <taxon>Actinomycetota</taxon>
        <taxon>Actinomycetes</taxon>
        <taxon>Kitasatosporales</taxon>
        <taxon>Streptomycetaceae</taxon>
        <taxon>Streptomyces</taxon>
    </lineage>
</organism>
<dbReference type="Proteomes" id="UP001499895">
    <property type="component" value="Unassembled WGS sequence"/>
</dbReference>
<keyword evidence="1" id="KW-0812">Transmembrane</keyword>
<keyword evidence="1" id="KW-1133">Transmembrane helix</keyword>
<dbReference type="EMBL" id="BAAAHB010000007">
    <property type="protein sequence ID" value="GAA0450218.1"/>
    <property type="molecule type" value="Genomic_DNA"/>
</dbReference>